<name>A0A561D7U4_9BACI</name>
<evidence type="ECO:0008006" key="5">
    <source>
        <dbReference type="Google" id="ProtNLM"/>
    </source>
</evidence>
<dbReference type="PROSITE" id="PS51257">
    <property type="entry name" value="PROKAR_LIPOPROTEIN"/>
    <property type="match status" value="1"/>
</dbReference>
<dbReference type="EMBL" id="VIVN01000007">
    <property type="protein sequence ID" value="TWD99402.1"/>
    <property type="molecule type" value="Genomic_DNA"/>
</dbReference>
<dbReference type="RefSeq" id="WP_144565977.1">
    <property type="nucleotide sequence ID" value="NZ_VIVN01000007.1"/>
</dbReference>
<protein>
    <recommendedName>
        <fullName evidence="5">Lipoprotein</fullName>
    </recommendedName>
</protein>
<accession>A0A561D7U4</accession>
<evidence type="ECO:0000313" key="4">
    <source>
        <dbReference type="Proteomes" id="UP000319671"/>
    </source>
</evidence>
<keyword evidence="2" id="KW-0732">Signal</keyword>
<proteinExistence type="predicted"/>
<reference evidence="3 4" key="1">
    <citation type="submission" date="2019-06" db="EMBL/GenBank/DDBJ databases">
        <title>Sorghum-associated microbial communities from plants grown in Nebraska, USA.</title>
        <authorList>
            <person name="Schachtman D."/>
        </authorList>
    </citation>
    <scope>NUCLEOTIDE SEQUENCE [LARGE SCALE GENOMIC DNA]</scope>
    <source>
        <strain evidence="3 4">2482</strain>
    </source>
</reference>
<organism evidence="3 4">
    <name type="scientific">Neobacillus bataviensis</name>
    <dbReference type="NCBI Taxonomy" id="220685"/>
    <lineage>
        <taxon>Bacteria</taxon>
        <taxon>Bacillati</taxon>
        <taxon>Bacillota</taxon>
        <taxon>Bacilli</taxon>
        <taxon>Bacillales</taxon>
        <taxon>Bacillaceae</taxon>
        <taxon>Neobacillus</taxon>
    </lineage>
</organism>
<feature type="compositionally biased region" description="Basic and acidic residues" evidence="1">
    <location>
        <begin position="84"/>
        <end position="99"/>
    </location>
</feature>
<feature type="chain" id="PRO_5038591769" description="Lipoprotein" evidence="2">
    <location>
        <begin position="21"/>
        <end position="115"/>
    </location>
</feature>
<evidence type="ECO:0000256" key="2">
    <source>
        <dbReference type="SAM" id="SignalP"/>
    </source>
</evidence>
<gene>
    <name evidence="3" type="ORF">FB550_10737</name>
</gene>
<evidence type="ECO:0000313" key="3">
    <source>
        <dbReference type="EMBL" id="TWD99402.1"/>
    </source>
</evidence>
<comment type="caution">
    <text evidence="3">The sequence shown here is derived from an EMBL/GenBank/DDBJ whole genome shotgun (WGS) entry which is preliminary data.</text>
</comment>
<dbReference type="Proteomes" id="UP000319671">
    <property type="component" value="Unassembled WGS sequence"/>
</dbReference>
<feature type="region of interest" description="Disordered" evidence="1">
    <location>
        <begin position="23"/>
        <end position="115"/>
    </location>
</feature>
<evidence type="ECO:0000256" key="1">
    <source>
        <dbReference type="SAM" id="MobiDB-lite"/>
    </source>
</evidence>
<keyword evidence="4" id="KW-1185">Reference proteome</keyword>
<sequence length="115" mass="13271">MKKKLFQLLIGSILSGVVLVGCNNNDDDRNAPITDNKIRNDIQNPADNNLRDDNNDNLIDNNNIDDDDVNDNDRFRNTNDTNTDTDKDPVKDINTKQEEIIEDDLDRNDRDNRDR</sequence>
<feature type="compositionally biased region" description="Basic and acidic residues" evidence="1">
    <location>
        <begin position="26"/>
        <end position="40"/>
    </location>
</feature>
<feature type="signal peptide" evidence="2">
    <location>
        <begin position="1"/>
        <end position="20"/>
    </location>
</feature>
<dbReference type="AlphaFoldDB" id="A0A561D7U4"/>